<gene>
    <name evidence="1" type="ORF">METZ01_LOCUS337102</name>
</gene>
<dbReference type="InterPro" id="IPR002634">
    <property type="entry name" value="BolA"/>
</dbReference>
<dbReference type="PIRSF" id="PIRSF003113">
    <property type="entry name" value="BolA"/>
    <property type="match status" value="1"/>
</dbReference>
<organism evidence="1">
    <name type="scientific">marine metagenome</name>
    <dbReference type="NCBI Taxonomy" id="408172"/>
    <lineage>
        <taxon>unclassified sequences</taxon>
        <taxon>metagenomes</taxon>
        <taxon>ecological metagenomes</taxon>
    </lineage>
</organism>
<dbReference type="SUPFAM" id="SSF82657">
    <property type="entry name" value="BolA-like"/>
    <property type="match status" value="1"/>
</dbReference>
<reference evidence="1" key="1">
    <citation type="submission" date="2018-05" db="EMBL/GenBank/DDBJ databases">
        <authorList>
            <person name="Lanie J.A."/>
            <person name="Ng W.-L."/>
            <person name="Kazmierczak K.M."/>
            <person name="Andrzejewski T.M."/>
            <person name="Davidsen T.M."/>
            <person name="Wayne K.J."/>
            <person name="Tettelin H."/>
            <person name="Glass J.I."/>
            <person name="Rusch D."/>
            <person name="Podicherti R."/>
            <person name="Tsui H.-C.T."/>
            <person name="Winkler M.E."/>
        </authorList>
    </citation>
    <scope>NUCLEOTIDE SEQUENCE</scope>
</reference>
<dbReference type="InterPro" id="IPR036065">
    <property type="entry name" value="BolA-like_sf"/>
</dbReference>
<dbReference type="EMBL" id="UINC01114143">
    <property type="protein sequence ID" value="SVC84248.1"/>
    <property type="molecule type" value="Genomic_DNA"/>
</dbReference>
<dbReference type="AlphaFoldDB" id="A0A382QH11"/>
<protein>
    <recommendedName>
        <fullName evidence="2">BolA family transcriptional regulator</fullName>
    </recommendedName>
</protein>
<name>A0A382QH11_9ZZZZ</name>
<accession>A0A382QH11</accession>
<evidence type="ECO:0000313" key="1">
    <source>
        <dbReference type="EMBL" id="SVC84248.1"/>
    </source>
</evidence>
<proteinExistence type="predicted"/>
<dbReference type="Gene3D" id="3.30.300.90">
    <property type="entry name" value="BolA-like"/>
    <property type="match status" value="1"/>
</dbReference>
<sequence length="78" mass="8511">MSIEEQICEAVVAAIKNAKVEVSGNGGHFSLRVESVMFDGKKTLEKQRMVYSALKELMAGNNAPLHAIDNLETLIPHS</sequence>
<evidence type="ECO:0008006" key="2">
    <source>
        <dbReference type="Google" id="ProtNLM"/>
    </source>
</evidence>
<dbReference type="Pfam" id="PF01722">
    <property type="entry name" value="BolA"/>
    <property type="match status" value="1"/>
</dbReference>